<evidence type="ECO:0000256" key="2">
    <source>
        <dbReference type="PROSITE-ProRule" id="PRU00169"/>
    </source>
</evidence>
<dbReference type="GO" id="GO:0032993">
    <property type="term" value="C:protein-DNA complex"/>
    <property type="evidence" value="ECO:0007669"/>
    <property type="project" value="TreeGrafter"/>
</dbReference>
<dbReference type="Gene3D" id="3.40.50.2300">
    <property type="match status" value="1"/>
</dbReference>
<proteinExistence type="predicted"/>
<evidence type="ECO:0000256" key="3">
    <source>
        <dbReference type="PROSITE-ProRule" id="PRU01091"/>
    </source>
</evidence>
<feature type="domain" description="OmpR/PhoB-type" evidence="5">
    <location>
        <begin position="131"/>
        <end position="229"/>
    </location>
</feature>
<evidence type="ECO:0000259" key="4">
    <source>
        <dbReference type="PROSITE" id="PS50110"/>
    </source>
</evidence>
<dbReference type="SUPFAM" id="SSF52172">
    <property type="entry name" value="CheY-like"/>
    <property type="match status" value="1"/>
</dbReference>
<dbReference type="SMART" id="SM00862">
    <property type="entry name" value="Trans_reg_C"/>
    <property type="match status" value="1"/>
</dbReference>
<reference evidence="7" key="1">
    <citation type="submission" date="2017-03" db="EMBL/GenBank/DDBJ databases">
        <authorList>
            <person name="Monnet C."/>
        </authorList>
    </citation>
    <scope>NUCLEOTIDE SEQUENCE [LARGE SCALE GENOMIC DNA]</scope>
    <source>
        <strain evidence="7">SJ5-8</strain>
    </source>
</reference>
<evidence type="ECO:0000259" key="5">
    <source>
        <dbReference type="PROSITE" id="PS51755"/>
    </source>
</evidence>
<dbReference type="Proteomes" id="UP000234462">
    <property type="component" value="Unassembled WGS sequence"/>
</dbReference>
<evidence type="ECO:0000313" key="7">
    <source>
        <dbReference type="Proteomes" id="UP000234462"/>
    </source>
</evidence>
<feature type="domain" description="Response regulatory" evidence="4">
    <location>
        <begin position="2"/>
        <end position="116"/>
    </location>
</feature>
<gene>
    <name evidence="6" type="ORF">BJEO58_01275</name>
</gene>
<dbReference type="CDD" id="cd17574">
    <property type="entry name" value="REC_OmpR"/>
    <property type="match status" value="1"/>
</dbReference>
<dbReference type="Pfam" id="PF00072">
    <property type="entry name" value="Response_reg"/>
    <property type="match status" value="1"/>
</dbReference>
<protein>
    <submittedName>
        <fullName evidence="6">DNA-binding response regulator, OmpR family, contains REC and winged-helix (WHTH) domain</fullName>
    </submittedName>
</protein>
<dbReference type="GO" id="GO:0000156">
    <property type="term" value="F:phosphorelay response regulator activity"/>
    <property type="evidence" value="ECO:0007669"/>
    <property type="project" value="TreeGrafter"/>
</dbReference>
<dbReference type="RefSeq" id="WP_101588652.1">
    <property type="nucleotide sequence ID" value="NZ_FXZM01000005.1"/>
</dbReference>
<feature type="modified residue" description="4-aspartylphosphate" evidence="2">
    <location>
        <position position="51"/>
    </location>
</feature>
<evidence type="ECO:0000256" key="1">
    <source>
        <dbReference type="ARBA" id="ARBA00023125"/>
    </source>
</evidence>
<dbReference type="Gene3D" id="6.10.250.690">
    <property type="match status" value="1"/>
</dbReference>
<dbReference type="GO" id="GO:0006355">
    <property type="term" value="P:regulation of DNA-templated transcription"/>
    <property type="evidence" value="ECO:0007669"/>
    <property type="project" value="InterPro"/>
</dbReference>
<dbReference type="SUPFAM" id="SSF46894">
    <property type="entry name" value="C-terminal effector domain of the bipartite response regulators"/>
    <property type="match status" value="1"/>
</dbReference>
<dbReference type="SMART" id="SM00448">
    <property type="entry name" value="REC"/>
    <property type="match status" value="1"/>
</dbReference>
<dbReference type="EMBL" id="FXZM01000005">
    <property type="protein sequence ID" value="SMY11689.1"/>
    <property type="molecule type" value="Genomic_DNA"/>
</dbReference>
<dbReference type="InterPro" id="IPR001789">
    <property type="entry name" value="Sig_transdc_resp-reg_receiver"/>
</dbReference>
<dbReference type="Gene3D" id="1.10.10.10">
    <property type="entry name" value="Winged helix-like DNA-binding domain superfamily/Winged helix DNA-binding domain"/>
    <property type="match status" value="1"/>
</dbReference>
<keyword evidence="2" id="KW-0597">Phosphoprotein</keyword>
<dbReference type="PROSITE" id="PS51755">
    <property type="entry name" value="OMPR_PHOB"/>
    <property type="match status" value="1"/>
</dbReference>
<keyword evidence="7" id="KW-1185">Reference proteome</keyword>
<dbReference type="CDD" id="cd00383">
    <property type="entry name" value="trans_reg_C"/>
    <property type="match status" value="1"/>
</dbReference>
<dbReference type="InterPro" id="IPR001867">
    <property type="entry name" value="OmpR/PhoB-type_DNA-bd"/>
</dbReference>
<dbReference type="InterPro" id="IPR016032">
    <property type="entry name" value="Sig_transdc_resp-reg_C-effctor"/>
</dbReference>
<dbReference type="PANTHER" id="PTHR48111">
    <property type="entry name" value="REGULATOR OF RPOS"/>
    <property type="match status" value="1"/>
</dbReference>
<evidence type="ECO:0000313" key="6">
    <source>
        <dbReference type="EMBL" id="SMY11689.1"/>
    </source>
</evidence>
<dbReference type="OrthoDB" id="3197131at2"/>
<dbReference type="PANTHER" id="PTHR48111:SF38">
    <property type="entry name" value="TWO-COMPONENT RESPONSE REGULATOR"/>
    <property type="match status" value="1"/>
</dbReference>
<sequence length="230" mass="24987">MRILVAEDEPRISRFVSRGLKASGYTPTVVDDGITALDYASSGEFDLLVLDVGLPRMDGFAVLRTLRELGSTIPVIIVTARDSVEDTVHGLEGGADDYLSKPFRFEELLARIRLRARPAGANGAAPAESSSDALVAGDLSLDVRTRTVAVATDGGTRQVELSAREYSMALMFFEHPGQVLSREQLLSRVWGYDYDGASNVVDVYVGYLRRKLGAESIATVRGSGYRLVVR</sequence>
<dbReference type="InterPro" id="IPR039420">
    <property type="entry name" value="WalR-like"/>
</dbReference>
<organism evidence="6 7">
    <name type="scientific">Brevibacterium jeotgali</name>
    <dbReference type="NCBI Taxonomy" id="1262550"/>
    <lineage>
        <taxon>Bacteria</taxon>
        <taxon>Bacillati</taxon>
        <taxon>Actinomycetota</taxon>
        <taxon>Actinomycetes</taxon>
        <taxon>Micrococcales</taxon>
        <taxon>Brevibacteriaceae</taxon>
        <taxon>Brevibacterium</taxon>
    </lineage>
</organism>
<dbReference type="AlphaFoldDB" id="A0A2H1L495"/>
<feature type="DNA-binding region" description="OmpR/PhoB-type" evidence="3">
    <location>
        <begin position="131"/>
        <end position="229"/>
    </location>
</feature>
<dbReference type="InterPro" id="IPR011006">
    <property type="entry name" value="CheY-like_superfamily"/>
</dbReference>
<keyword evidence="1 3" id="KW-0238">DNA-binding</keyword>
<name>A0A2H1L495_9MICO</name>
<dbReference type="GO" id="GO:0005829">
    <property type="term" value="C:cytosol"/>
    <property type="evidence" value="ECO:0007669"/>
    <property type="project" value="TreeGrafter"/>
</dbReference>
<dbReference type="PROSITE" id="PS50110">
    <property type="entry name" value="RESPONSE_REGULATORY"/>
    <property type="match status" value="1"/>
</dbReference>
<dbReference type="InterPro" id="IPR036388">
    <property type="entry name" value="WH-like_DNA-bd_sf"/>
</dbReference>
<dbReference type="GO" id="GO:0000976">
    <property type="term" value="F:transcription cis-regulatory region binding"/>
    <property type="evidence" value="ECO:0007669"/>
    <property type="project" value="TreeGrafter"/>
</dbReference>
<accession>A0A2H1L495</accession>
<dbReference type="Pfam" id="PF00486">
    <property type="entry name" value="Trans_reg_C"/>
    <property type="match status" value="1"/>
</dbReference>